<dbReference type="Proteomes" id="UP000789759">
    <property type="component" value="Unassembled WGS sequence"/>
</dbReference>
<dbReference type="AlphaFoldDB" id="A0A9N9I664"/>
<name>A0A9N9I664_9GLOM</name>
<feature type="non-terminal residue" evidence="1">
    <location>
        <position position="1"/>
    </location>
</feature>
<gene>
    <name evidence="1" type="ORF">CPELLU_LOCUS12983</name>
</gene>
<evidence type="ECO:0000313" key="2">
    <source>
        <dbReference type="Proteomes" id="UP000789759"/>
    </source>
</evidence>
<keyword evidence="2" id="KW-1185">Reference proteome</keyword>
<sequence length="60" mass="6934">LDCLFETSIPSENEILNEFELMLENIQESVSNLDDFINKADTNTIFLIEIESLNRLTNLN</sequence>
<reference evidence="1" key="1">
    <citation type="submission" date="2021-06" db="EMBL/GenBank/DDBJ databases">
        <authorList>
            <person name="Kallberg Y."/>
            <person name="Tangrot J."/>
            <person name="Rosling A."/>
        </authorList>
    </citation>
    <scope>NUCLEOTIDE SEQUENCE</scope>
    <source>
        <strain evidence="1">FL966</strain>
    </source>
</reference>
<accession>A0A9N9I664</accession>
<organism evidence="1 2">
    <name type="scientific">Cetraspora pellucida</name>
    <dbReference type="NCBI Taxonomy" id="1433469"/>
    <lineage>
        <taxon>Eukaryota</taxon>
        <taxon>Fungi</taxon>
        <taxon>Fungi incertae sedis</taxon>
        <taxon>Mucoromycota</taxon>
        <taxon>Glomeromycotina</taxon>
        <taxon>Glomeromycetes</taxon>
        <taxon>Diversisporales</taxon>
        <taxon>Gigasporaceae</taxon>
        <taxon>Cetraspora</taxon>
    </lineage>
</organism>
<proteinExistence type="predicted"/>
<dbReference type="EMBL" id="CAJVQA010013215">
    <property type="protein sequence ID" value="CAG8722536.1"/>
    <property type="molecule type" value="Genomic_DNA"/>
</dbReference>
<evidence type="ECO:0000313" key="1">
    <source>
        <dbReference type="EMBL" id="CAG8722536.1"/>
    </source>
</evidence>
<comment type="caution">
    <text evidence="1">The sequence shown here is derived from an EMBL/GenBank/DDBJ whole genome shotgun (WGS) entry which is preliminary data.</text>
</comment>
<protein>
    <submittedName>
        <fullName evidence="1">15364_t:CDS:1</fullName>
    </submittedName>
</protein>